<dbReference type="AlphaFoldDB" id="A0AA47MKW8"/>
<keyword evidence="2" id="KW-1185">Reference proteome</keyword>
<protein>
    <submittedName>
        <fullName evidence="1">Uncharacterized protein</fullName>
    </submittedName>
</protein>
<reference evidence="1" key="1">
    <citation type="journal article" date="2023" name="Front. Mar. Sci.">
        <title>A new Merluccius polli reference genome to investigate the effects of global change in West African waters.</title>
        <authorList>
            <person name="Mateo J.L."/>
            <person name="Blanco-Fernandez C."/>
            <person name="Garcia-Vazquez E."/>
            <person name="Machado-Schiaffino G."/>
        </authorList>
    </citation>
    <scope>NUCLEOTIDE SEQUENCE</scope>
    <source>
        <strain evidence="1">C29</strain>
        <tissue evidence="1">Fin</tissue>
    </source>
</reference>
<dbReference type="EMBL" id="JAOPHQ010003719">
    <property type="protein sequence ID" value="KAK0141955.1"/>
    <property type="molecule type" value="Genomic_DNA"/>
</dbReference>
<dbReference type="PANTHER" id="PTHR31025">
    <property type="entry name" value="SI:CH211-196P9.1-RELATED"/>
    <property type="match status" value="1"/>
</dbReference>
<dbReference type="Proteomes" id="UP001174136">
    <property type="component" value="Unassembled WGS sequence"/>
</dbReference>
<sequence length="513" mass="58503">MDTGRPLLSFIKSSLPKMRDPEPLLERLQGLGVEDLEDLSYLQESDLLSVLRPIEARKLLSLLKKTIDYSSETASSPRSTSSSSMDITPRRLSDNSWHFKFQIPWQKIPSEIIRKLEKGNRPTKSERLEIIRLIVSEILTACPTPGKKHISEIARKMTKAYPGAFTDVIEGEIVGSGYDSITKQMVSRVDNLKRGNTLLSLKRQVISSSEGEDSPTQKRRLDTYGCINWQPTRLPPDETPESQKHAQEELKKMWTERCCDSKAIENMMRATFFTQRKYIISGTETSDLTKEWPYLFETTGMKTHFKELIGVDMEDKNMANKCARVISFLKSGDKTGKMETIFREMETSSKNVADVNVAVFLPLLLKYFNEEEERMFYKVDQTTLPSEVDCAGLHHVHHVSFCSTVISFSCCWSYGNSTLAAENFMLSVDQTIVNGHIRIFSDAVMLMFGSYYCMNISYPAAQASTLEFLQRCLFKINPDKGSKVERNATKRTLAVSPKVLTLITRIADYEWRE</sequence>
<dbReference type="PANTHER" id="PTHR31025:SF22">
    <property type="entry name" value="IP13529P"/>
    <property type="match status" value="1"/>
</dbReference>
<evidence type="ECO:0000313" key="2">
    <source>
        <dbReference type="Proteomes" id="UP001174136"/>
    </source>
</evidence>
<evidence type="ECO:0000313" key="1">
    <source>
        <dbReference type="EMBL" id="KAK0141955.1"/>
    </source>
</evidence>
<comment type="caution">
    <text evidence="1">The sequence shown here is derived from an EMBL/GenBank/DDBJ whole genome shotgun (WGS) entry which is preliminary data.</text>
</comment>
<gene>
    <name evidence="1" type="ORF">N1851_020372</name>
</gene>
<accession>A0AA47MKW8</accession>
<name>A0AA47MKW8_MERPO</name>
<organism evidence="1 2">
    <name type="scientific">Merluccius polli</name>
    <name type="common">Benguela hake</name>
    <name type="synonym">Merluccius cadenati</name>
    <dbReference type="NCBI Taxonomy" id="89951"/>
    <lineage>
        <taxon>Eukaryota</taxon>
        <taxon>Metazoa</taxon>
        <taxon>Chordata</taxon>
        <taxon>Craniata</taxon>
        <taxon>Vertebrata</taxon>
        <taxon>Euteleostomi</taxon>
        <taxon>Actinopterygii</taxon>
        <taxon>Neopterygii</taxon>
        <taxon>Teleostei</taxon>
        <taxon>Neoteleostei</taxon>
        <taxon>Acanthomorphata</taxon>
        <taxon>Zeiogadaria</taxon>
        <taxon>Gadariae</taxon>
        <taxon>Gadiformes</taxon>
        <taxon>Gadoidei</taxon>
        <taxon>Merlucciidae</taxon>
        <taxon>Merluccius</taxon>
    </lineage>
</organism>
<proteinExistence type="predicted"/>